<reference evidence="1" key="1">
    <citation type="submission" date="2019-08" db="EMBL/GenBank/DDBJ databases">
        <authorList>
            <person name="Kucharzyk K."/>
            <person name="Murdoch R.W."/>
            <person name="Higgins S."/>
            <person name="Loffler F."/>
        </authorList>
    </citation>
    <scope>NUCLEOTIDE SEQUENCE</scope>
</reference>
<dbReference type="AlphaFoldDB" id="A0A644U1Q0"/>
<dbReference type="InterPro" id="IPR011051">
    <property type="entry name" value="RmlC_Cupin_sf"/>
</dbReference>
<dbReference type="PANTHER" id="PTHR21047">
    <property type="entry name" value="DTDP-6-DEOXY-D-GLUCOSE-3,5 EPIMERASE"/>
    <property type="match status" value="1"/>
</dbReference>
<dbReference type="PANTHER" id="PTHR21047:SF2">
    <property type="entry name" value="THYMIDINE DIPHOSPHO-4-KETO-RHAMNOSE 3,5-EPIMERASE"/>
    <property type="match status" value="1"/>
</dbReference>
<protein>
    <submittedName>
        <fullName evidence="1">dTDP-4-dehydrorhamnose 3,5-epimerase</fullName>
        <ecNumber evidence="1">5.1.3.13</ecNumber>
    </submittedName>
</protein>
<proteinExistence type="predicted"/>
<dbReference type="Gene3D" id="2.60.120.10">
    <property type="entry name" value="Jelly Rolls"/>
    <property type="match status" value="1"/>
</dbReference>
<dbReference type="GO" id="GO:0019305">
    <property type="term" value="P:dTDP-rhamnose biosynthetic process"/>
    <property type="evidence" value="ECO:0007669"/>
    <property type="project" value="TreeGrafter"/>
</dbReference>
<dbReference type="GO" id="GO:0000271">
    <property type="term" value="P:polysaccharide biosynthetic process"/>
    <property type="evidence" value="ECO:0007669"/>
    <property type="project" value="TreeGrafter"/>
</dbReference>
<accession>A0A644U1Q0</accession>
<sequence>MKIIKTSIPDLLIVEPDVFKDQRGYFFESYNQERYFENDMKMIFVQDNESKSMKNVLRGLHFQKPPYAQGKLVRVIQGKVLDVAVDIRKGSPTYGKFHAVELDALSKRMFYIPEGFAHGFLTLEDDTIFSYKCTNYYNKELEGSVLWSDETIGIEWNVENPILSDKDKIAPLLKDFNSPFVY</sequence>
<dbReference type="NCBIfam" id="TIGR01221">
    <property type="entry name" value="rmlC"/>
    <property type="match status" value="1"/>
</dbReference>
<dbReference type="EMBL" id="VSSQ01000068">
    <property type="protein sequence ID" value="MPL72839.1"/>
    <property type="molecule type" value="Genomic_DNA"/>
</dbReference>
<dbReference type="CDD" id="cd00438">
    <property type="entry name" value="cupin_RmlC"/>
    <property type="match status" value="1"/>
</dbReference>
<keyword evidence="1" id="KW-0413">Isomerase</keyword>
<name>A0A644U1Q0_9ZZZZ</name>
<dbReference type="InterPro" id="IPR000888">
    <property type="entry name" value="RmlC-like"/>
</dbReference>
<dbReference type="SUPFAM" id="SSF51182">
    <property type="entry name" value="RmlC-like cupins"/>
    <property type="match status" value="1"/>
</dbReference>
<dbReference type="Pfam" id="PF00908">
    <property type="entry name" value="dTDP_sugar_isom"/>
    <property type="match status" value="1"/>
</dbReference>
<evidence type="ECO:0000313" key="1">
    <source>
        <dbReference type="EMBL" id="MPL72839.1"/>
    </source>
</evidence>
<dbReference type="GO" id="GO:0008830">
    <property type="term" value="F:dTDP-4-dehydrorhamnose 3,5-epimerase activity"/>
    <property type="evidence" value="ECO:0007669"/>
    <property type="project" value="UniProtKB-EC"/>
</dbReference>
<dbReference type="GO" id="GO:0005829">
    <property type="term" value="C:cytosol"/>
    <property type="evidence" value="ECO:0007669"/>
    <property type="project" value="TreeGrafter"/>
</dbReference>
<comment type="caution">
    <text evidence="1">The sequence shown here is derived from an EMBL/GenBank/DDBJ whole genome shotgun (WGS) entry which is preliminary data.</text>
</comment>
<organism evidence="1">
    <name type="scientific">bioreactor metagenome</name>
    <dbReference type="NCBI Taxonomy" id="1076179"/>
    <lineage>
        <taxon>unclassified sequences</taxon>
        <taxon>metagenomes</taxon>
        <taxon>ecological metagenomes</taxon>
    </lineage>
</organism>
<gene>
    <name evidence="1" type="primary">rfbC_2</name>
    <name evidence="1" type="ORF">SDC9_18632</name>
</gene>
<dbReference type="InterPro" id="IPR014710">
    <property type="entry name" value="RmlC-like_jellyroll"/>
</dbReference>
<dbReference type="EC" id="5.1.3.13" evidence="1"/>